<dbReference type="PANTHER" id="PTHR13980:SF15">
    <property type="entry name" value="FACT COMPLEX SUBUNIT SPT16"/>
    <property type="match status" value="1"/>
</dbReference>
<evidence type="ECO:0000256" key="4">
    <source>
        <dbReference type="ARBA" id="ARBA00022763"/>
    </source>
</evidence>
<dbReference type="InterPro" id="IPR048969">
    <property type="entry name" value="FACT_SPT16_C"/>
</dbReference>
<reference evidence="17 18" key="1">
    <citation type="journal article" date="2019" name="Fungal Biol. Biotechnol.">
        <title>Draft genome sequence of fastidious pathogen Ceratobasidium theobromae, which causes vascular-streak dieback in Theobroma cacao.</title>
        <authorList>
            <person name="Ali S.S."/>
            <person name="Asman A."/>
            <person name="Shao J."/>
            <person name="Firmansyah A.P."/>
            <person name="Susilo A.W."/>
            <person name="Rosmana A."/>
            <person name="McMahon P."/>
            <person name="Junaid M."/>
            <person name="Guest D."/>
            <person name="Kheng T.Y."/>
            <person name="Meinhardt L.W."/>
            <person name="Bailey B.A."/>
        </authorList>
    </citation>
    <scope>NUCLEOTIDE SEQUENCE [LARGE SCALE GENOMIC DNA]</scope>
    <source>
        <strain evidence="17 18">CT2</strain>
    </source>
</reference>
<comment type="caution">
    <text evidence="17">The sequence shown here is derived from an EMBL/GenBank/DDBJ whole genome shotgun (WGS) entry which is preliminary data.</text>
</comment>
<dbReference type="FunFam" id="3.90.230.10:FF:000005">
    <property type="entry name" value="FACT complex subunit spt16"/>
    <property type="match status" value="1"/>
</dbReference>
<dbReference type="InterPro" id="IPR013953">
    <property type="entry name" value="FACT_SPT16_M"/>
</dbReference>
<dbReference type="InterPro" id="IPR000994">
    <property type="entry name" value="Pept_M24"/>
</dbReference>
<dbReference type="InterPro" id="IPR036005">
    <property type="entry name" value="Creatinase/aminopeptidase-like"/>
</dbReference>
<keyword evidence="2 11" id="KW-0158">Chromosome</keyword>
<keyword evidence="3 11" id="KW-0235">DNA replication</keyword>
<feature type="domain" description="FACT complex subunit SPT16 N-terminal lobe" evidence="14">
    <location>
        <begin position="6"/>
        <end position="168"/>
    </location>
</feature>
<keyword evidence="4 11" id="KW-0227">DNA damage</keyword>
<dbReference type="Pfam" id="PF00557">
    <property type="entry name" value="Peptidase_M24"/>
    <property type="match status" value="1"/>
</dbReference>
<evidence type="ECO:0000259" key="14">
    <source>
        <dbReference type="SMART" id="SM01285"/>
    </source>
</evidence>
<dbReference type="Pfam" id="PF24824">
    <property type="entry name" value="PH_SPT16"/>
    <property type="match status" value="1"/>
</dbReference>
<feature type="compositionally biased region" description="Acidic residues" evidence="13">
    <location>
        <begin position="976"/>
        <end position="1007"/>
    </location>
</feature>
<dbReference type="InterPro" id="IPR040258">
    <property type="entry name" value="Spt16"/>
</dbReference>
<dbReference type="Gene3D" id="3.90.230.10">
    <property type="entry name" value="Creatinase/methionine aminopeptidase superfamily"/>
    <property type="match status" value="1"/>
</dbReference>
<evidence type="ECO:0000256" key="5">
    <source>
        <dbReference type="ARBA" id="ARBA00023015"/>
    </source>
</evidence>
<evidence type="ECO:0000259" key="15">
    <source>
        <dbReference type="SMART" id="SM01286"/>
    </source>
</evidence>
<name>A0A5N5QWY8_9AGAM</name>
<dbReference type="FunFam" id="2.30.29.30:FF:000017">
    <property type="entry name" value="FACT complex subunit SPT16"/>
    <property type="match status" value="1"/>
</dbReference>
<dbReference type="FunFam" id="2.30.29.210:FF:000001">
    <property type="entry name" value="FACT complex subunit spt16"/>
    <property type="match status" value="1"/>
</dbReference>
<dbReference type="GO" id="GO:0035101">
    <property type="term" value="C:FACT complex"/>
    <property type="evidence" value="ECO:0007669"/>
    <property type="project" value="UniProtKB-UniRule"/>
</dbReference>
<dbReference type="Pfam" id="PF08644">
    <property type="entry name" value="SPT16"/>
    <property type="match status" value="1"/>
</dbReference>
<comment type="subcellular location">
    <subcellularLocation>
        <location evidence="11">Nucleus</location>
    </subcellularLocation>
    <subcellularLocation>
        <location evidence="11">Chromosome</location>
    </subcellularLocation>
</comment>
<dbReference type="GO" id="GO:0031491">
    <property type="term" value="F:nucleosome binding"/>
    <property type="evidence" value="ECO:0007669"/>
    <property type="project" value="TreeGrafter"/>
</dbReference>
<keyword evidence="18" id="KW-1185">Reference proteome</keyword>
<dbReference type="GO" id="GO:0006368">
    <property type="term" value="P:transcription elongation by RNA polymerase II"/>
    <property type="evidence" value="ECO:0007669"/>
    <property type="project" value="TreeGrafter"/>
</dbReference>
<evidence type="ECO:0000256" key="13">
    <source>
        <dbReference type="SAM" id="MobiDB-lite"/>
    </source>
</evidence>
<dbReference type="OrthoDB" id="10251642at2759"/>
<feature type="region of interest" description="Disordered" evidence="13">
    <location>
        <begin position="443"/>
        <end position="528"/>
    </location>
</feature>
<keyword evidence="8 11" id="KW-0234">DNA repair</keyword>
<evidence type="ECO:0000256" key="11">
    <source>
        <dbReference type="RuleBase" id="RU367052"/>
    </source>
</evidence>
<dbReference type="FunFam" id="2.30.29.150:FF:000002">
    <property type="entry name" value="FACT complex subunit SPT16"/>
    <property type="match status" value="1"/>
</dbReference>
<gene>
    <name evidence="17" type="ORF">CTheo_401</name>
</gene>
<dbReference type="InterPro" id="IPR029148">
    <property type="entry name" value="FACT-SPT16_Nlobe"/>
</dbReference>
<feature type="compositionally biased region" description="Polar residues" evidence="13">
    <location>
        <begin position="480"/>
        <end position="494"/>
    </location>
</feature>
<feature type="compositionally biased region" description="Basic residues" evidence="13">
    <location>
        <begin position="1035"/>
        <end position="1046"/>
    </location>
</feature>
<keyword evidence="7 11" id="KW-0804">Transcription</keyword>
<dbReference type="PANTHER" id="PTHR13980">
    <property type="entry name" value="CDC68 RELATED"/>
    <property type="match status" value="1"/>
</dbReference>
<evidence type="ECO:0000256" key="2">
    <source>
        <dbReference type="ARBA" id="ARBA00022454"/>
    </source>
</evidence>
<dbReference type="GO" id="GO:0006260">
    <property type="term" value="P:DNA replication"/>
    <property type="evidence" value="ECO:0007669"/>
    <property type="project" value="UniProtKB-KW"/>
</dbReference>
<evidence type="ECO:0000256" key="7">
    <source>
        <dbReference type="ARBA" id="ARBA00023163"/>
    </source>
</evidence>
<dbReference type="GO" id="GO:0010468">
    <property type="term" value="P:regulation of gene expression"/>
    <property type="evidence" value="ECO:0007669"/>
    <property type="project" value="UniProtKB-ARBA"/>
</dbReference>
<evidence type="ECO:0000256" key="6">
    <source>
        <dbReference type="ARBA" id="ARBA00023054"/>
    </source>
</evidence>
<evidence type="ECO:0000256" key="12">
    <source>
        <dbReference type="SAM" id="Coils"/>
    </source>
</evidence>
<evidence type="ECO:0000256" key="10">
    <source>
        <dbReference type="ARBA" id="ARBA00025370"/>
    </source>
</evidence>
<feature type="compositionally biased region" description="Low complexity" evidence="13">
    <location>
        <begin position="451"/>
        <end position="465"/>
    </location>
</feature>
<keyword evidence="5 11" id="KW-0805">Transcription regulation</keyword>
<evidence type="ECO:0000313" key="17">
    <source>
        <dbReference type="EMBL" id="KAB5596129.1"/>
    </source>
</evidence>
<organism evidence="17 18">
    <name type="scientific">Ceratobasidium theobromae</name>
    <dbReference type="NCBI Taxonomy" id="1582974"/>
    <lineage>
        <taxon>Eukaryota</taxon>
        <taxon>Fungi</taxon>
        <taxon>Dikarya</taxon>
        <taxon>Basidiomycota</taxon>
        <taxon>Agaricomycotina</taxon>
        <taxon>Agaricomycetes</taxon>
        <taxon>Cantharellales</taxon>
        <taxon>Ceratobasidiaceae</taxon>
        <taxon>Ceratobasidium</taxon>
    </lineage>
</organism>
<evidence type="ECO:0000256" key="9">
    <source>
        <dbReference type="ARBA" id="ARBA00023242"/>
    </source>
</evidence>
<dbReference type="Gene3D" id="2.30.29.210">
    <property type="entry name" value="FACT complex subunit Spt16p/Cdc68p"/>
    <property type="match status" value="1"/>
</dbReference>
<feature type="compositionally biased region" description="Basic and acidic residues" evidence="13">
    <location>
        <begin position="499"/>
        <end position="517"/>
    </location>
</feature>
<dbReference type="SUPFAM" id="SSF55920">
    <property type="entry name" value="Creatinase/aminopeptidase"/>
    <property type="match status" value="1"/>
</dbReference>
<feature type="compositionally biased region" description="Acidic residues" evidence="13">
    <location>
        <begin position="955"/>
        <end position="967"/>
    </location>
</feature>
<dbReference type="Pfam" id="PF14826">
    <property type="entry name" value="FACT-Spt16_Nlob"/>
    <property type="match status" value="1"/>
</dbReference>
<evidence type="ECO:0000313" key="18">
    <source>
        <dbReference type="Proteomes" id="UP000383932"/>
    </source>
</evidence>
<sequence length="1055" mass="117912">MSNVQLNVQQFYTRAAAVFSAWNSHKLTEFEALAGLDAFQILVGDPVEEEMLRKSTALQTWLLGYEFPLTLMVFAKEKIYFMCSSTKAKILHQLEIPKAPIPIQIFTMAKAKDGPNDTPKQLAEALGSLKRLGGLPKEPQVGRIIDEWNKALEEHSGKPEVVDISAALGSIMAIKDEEELKNVRTAAHLSSTLMTHQLASKLELILDRQSVISHETFAKQLESRLGMEGKDPDMRVWSKNKHLANVDFSSAELTFLPVIQSRTSGYDLRVGAEPSTEPLAHKGVILGTISIRYKGYSAHVSRTFFVDPSKEQEGIYSFTLGLQAELLSKLRDGTPAKDVYAHAISYIKQKKPELEKHFVKNVGFGMGLEYRDSSYLLSPKNVRQVKAGMIFNLSIGFSDLEDKDGNNDTVKIGQEKAVCLTEGTKATDEVMFFFQDDADSKAKAKAESPSKNKSKPASAKKAASPNGKLVGSKILRNKTRQQSQDNDASASTLARITAHQKELHTQRQADGLDRFADDEGGNGGKERKTWKRFQSYKGEAGLPKEVDTMRIHVDRRNMTIVVPVHGFAVPFHINTIKNVSKLDEGEFTYLRINFQSPGQLTGRKEDTPFEDPDATFIRSLTYRSADAVHFDDLAKQITELKKEANKREQEKKALADVVEQAELIEIKGRRPTKLPEVFVRPALDGKRLPGEVEIHSNGIRYLGAGGQKIDILYSNIKHLFFAPCDNEMLVIIHCHLKSPIIIGKRKSKDVQFYREASDVQFDETGNRKRKYRYGDEDEIELEQNERKRRQQLNKEFKHFAEKIAEASGPESLEVDIPFRELEFEGVPFRTNVKLQPTTDCLVHLFDPPFLVVTLSEIEIASLERVQFGLKQFDLIFIFNDFSRTPQHINSIPTKQLDSVKEWLDSVEIPMAEGPVNLNWGQIMKTINENPLEFFREGGWSFLGGTGGGSDKSGSDESETESEFEAESDASLSSSTDSDDSEFDDGSDASDDEGSGSDLDDDSGDDWDTLEKKAAKSDSKARESGRGHDSDTSDRPKKKAPNKKGKAKAPTNGGRR</sequence>
<dbReference type="Pfam" id="PF21091">
    <property type="entry name" value="SPT16_C"/>
    <property type="match status" value="1"/>
</dbReference>
<dbReference type="SMART" id="SM01286">
    <property type="entry name" value="SPT16"/>
    <property type="match status" value="1"/>
</dbReference>
<dbReference type="Pfam" id="PF08512">
    <property type="entry name" value="Rttp106-like_middle"/>
    <property type="match status" value="1"/>
</dbReference>
<dbReference type="InterPro" id="IPR011993">
    <property type="entry name" value="PH-like_dom_sf"/>
</dbReference>
<dbReference type="GO" id="GO:0006281">
    <property type="term" value="P:DNA repair"/>
    <property type="evidence" value="ECO:0007669"/>
    <property type="project" value="UniProtKB-UniRule"/>
</dbReference>
<dbReference type="InterPro" id="IPR013719">
    <property type="entry name" value="RTT106/SPT16-like_middle_dom"/>
</dbReference>
<dbReference type="Gene3D" id="3.40.350.10">
    <property type="entry name" value="Creatinase/prolidase N-terminal domain"/>
    <property type="match status" value="1"/>
</dbReference>
<feature type="coiled-coil region" evidence="12">
    <location>
        <begin position="630"/>
        <end position="660"/>
    </location>
</feature>
<comment type="function">
    <text evidence="10 11">Component of the FACT complex, a general chromatin factor that acts to reorganize nucleosomes. The FACT complex is involved in multiple processes that require DNA as a template such as mRNA elongation, DNA replication and DNA repair. During transcription elongation the FACT complex acts as a histone chaperone that both destabilizes and restores nucleosomal structure. It facilitates the passage of RNA polymerase II and transcription by promoting the dissociation of one histone H2A-H2B dimer from the nucleosome, then subsequently promotes the reestablishment of the nucleosome following the passage of RNA polymerase II.</text>
</comment>
<feature type="region of interest" description="Disordered" evidence="13">
    <location>
        <begin position="944"/>
        <end position="1055"/>
    </location>
</feature>
<feature type="compositionally biased region" description="Basic and acidic residues" evidence="13">
    <location>
        <begin position="1008"/>
        <end position="1034"/>
    </location>
</feature>
<dbReference type="SMART" id="SM01285">
    <property type="entry name" value="FACT-Spt16_Nlob"/>
    <property type="match status" value="1"/>
</dbReference>
<dbReference type="Gene3D" id="2.30.29.150">
    <property type="match status" value="1"/>
</dbReference>
<feature type="domain" description="Histone chaperone RTT106/FACT complex subunit SPT16-like middle" evidence="16">
    <location>
        <begin position="823"/>
        <end position="913"/>
    </location>
</feature>
<dbReference type="Gene3D" id="2.30.29.30">
    <property type="entry name" value="Pleckstrin-homology domain (PH domain)/Phosphotyrosine-binding domain (PTB)"/>
    <property type="match status" value="1"/>
</dbReference>
<dbReference type="InterPro" id="IPR029149">
    <property type="entry name" value="Creatin/AminoP/Spt16_N"/>
</dbReference>
<evidence type="ECO:0000256" key="8">
    <source>
        <dbReference type="ARBA" id="ARBA00023204"/>
    </source>
</evidence>
<dbReference type="SMART" id="SM01287">
    <property type="entry name" value="Rtt106"/>
    <property type="match status" value="1"/>
</dbReference>
<comment type="similarity">
    <text evidence="1 11">Belongs to the peptidase M24 family. SPT16 subfamily.</text>
</comment>
<protein>
    <recommendedName>
        <fullName evidence="11">FACT complex subunit</fullName>
    </recommendedName>
</protein>
<comment type="subunit">
    <text evidence="11">Component of the FACT complex.</text>
</comment>
<dbReference type="AlphaFoldDB" id="A0A5N5QWY8"/>
<accession>A0A5N5QWY8</accession>
<keyword evidence="6 12" id="KW-0175">Coiled coil</keyword>
<evidence type="ECO:0000256" key="1">
    <source>
        <dbReference type="ARBA" id="ARBA00010779"/>
    </source>
</evidence>
<evidence type="ECO:0000256" key="3">
    <source>
        <dbReference type="ARBA" id="ARBA00022705"/>
    </source>
</evidence>
<dbReference type="Proteomes" id="UP000383932">
    <property type="component" value="Unassembled WGS sequence"/>
</dbReference>
<dbReference type="EMBL" id="SSOP01000003">
    <property type="protein sequence ID" value="KAB5596129.1"/>
    <property type="molecule type" value="Genomic_DNA"/>
</dbReference>
<proteinExistence type="inferred from homology"/>
<evidence type="ECO:0000259" key="16">
    <source>
        <dbReference type="SMART" id="SM01287"/>
    </source>
</evidence>
<dbReference type="InterPro" id="IPR056595">
    <property type="entry name" value="Fact-SPT16_PH"/>
</dbReference>
<feature type="domain" description="FACT complex subunit SPT16 middle" evidence="15">
    <location>
        <begin position="551"/>
        <end position="701"/>
    </location>
</feature>
<keyword evidence="9 11" id="KW-0539">Nucleus</keyword>